<evidence type="ECO:0000313" key="1">
    <source>
        <dbReference type="EMBL" id="MXU93751.1"/>
    </source>
</evidence>
<dbReference type="EMBL" id="GIFC01011668">
    <property type="protein sequence ID" value="MXU93751.1"/>
    <property type="molecule type" value="Transcribed_RNA"/>
</dbReference>
<accession>A0A6B0UW60</accession>
<proteinExistence type="predicted"/>
<dbReference type="AlphaFoldDB" id="A0A6B0UW60"/>
<reference evidence="1" key="1">
    <citation type="submission" date="2019-12" db="EMBL/GenBank/DDBJ databases">
        <title>An insight into the sialome of adult female Ixodes ricinus ticks feeding for 6 days.</title>
        <authorList>
            <person name="Perner J."/>
            <person name="Ribeiro J.M.C."/>
        </authorList>
    </citation>
    <scope>NUCLEOTIDE SEQUENCE</scope>
    <source>
        <strain evidence="1">Semi-engorged</strain>
        <tissue evidence="1">Salivary glands</tissue>
    </source>
</reference>
<name>A0A6B0UW60_IXORI</name>
<protein>
    <submittedName>
        <fullName evidence="1">Putative secreted protein</fullName>
    </submittedName>
</protein>
<sequence>MHFLFAFKSRVASFADASVTGTLGACTVHRHIASACGVHRGWDSRTLQGRGRCGTNLLRHPNTPELCRASSFFFHDFSFNCAPQIDDWATKPVKASPWKVPVFRWGSRRVGAWAKKSIISSCIIPFFFCNASQKFFWNGAMSAAACCGALC</sequence>
<organism evidence="1">
    <name type="scientific">Ixodes ricinus</name>
    <name type="common">Common tick</name>
    <name type="synonym">Acarus ricinus</name>
    <dbReference type="NCBI Taxonomy" id="34613"/>
    <lineage>
        <taxon>Eukaryota</taxon>
        <taxon>Metazoa</taxon>
        <taxon>Ecdysozoa</taxon>
        <taxon>Arthropoda</taxon>
        <taxon>Chelicerata</taxon>
        <taxon>Arachnida</taxon>
        <taxon>Acari</taxon>
        <taxon>Parasitiformes</taxon>
        <taxon>Ixodida</taxon>
        <taxon>Ixodoidea</taxon>
        <taxon>Ixodidae</taxon>
        <taxon>Ixodinae</taxon>
        <taxon>Ixodes</taxon>
    </lineage>
</organism>